<evidence type="ECO:0000313" key="4">
    <source>
        <dbReference type="Proteomes" id="UP000317691"/>
    </source>
</evidence>
<evidence type="ECO:0000256" key="2">
    <source>
        <dbReference type="SAM" id="Phobius"/>
    </source>
</evidence>
<comment type="caution">
    <text evidence="3">The sequence shown here is derived from an EMBL/GenBank/DDBJ whole genome shotgun (WGS) entry which is preliminary data.</text>
</comment>
<dbReference type="Gene3D" id="3.30.70.1440">
    <property type="entry name" value="Multidrug efflux transporter AcrB pore domain"/>
    <property type="match status" value="1"/>
</dbReference>
<dbReference type="SUPFAM" id="SSF82693">
    <property type="entry name" value="Multidrug efflux transporter AcrB pore domain, PN1, PN2, PC1 and PC2 subdomains"/>
    <property type="match status" value="3"/>
</dbReference>
<sequence length="1104" mass="115969">MAAPSGASRASRSGEVRHGGHLHGTEHHVAGRARYRRGGRRSHRGEPDRGSGFGRGRALGERAPRPPGRSRAGGLGSRSQTGGAPRRGRPAGAPRRNARSGSTVTRFFRSLQSQHRAVLFAFLLLAAAGIALGLKLPAAILPEVTFPRITVIADSGERDTDEMLRGVTMPLEQSIRRVPGLHEMRSTTSRGSSEINLNFDWGSDMDLALSRVQALASSIRDQLPAGTSLDARLMSPTLFPVVGLSLTSPQRSQIELRDMAELQLRPALARLPGVSEVVLQGGRKPEVRVTLDVAALHARSLTVSDVADAVARALELRSLGLKEANRELYLALVDARPHSLEEVAAIPIPTPGGAPVPLGALGQIDLADAPQFTRYAARQGEAVLINLLRQQSASTVTLADALTSWLASHRSELPPDVSVGIFYDQADLIRASIGSVRDGLLVGGLLAIAIIAAFIGSPFLGALAAVVLPGSVALTLLGLGMARQSLNLMTLGGIAAAIGLVLDDAIVIVEHLAHEGARGRDRAEALAELAPTVFASSFCTLAIFVPFGLLGGLAGAFFRVLAVSIATMLSASLVLSLTLLPYLAGLRRGAPRLPFAGAGETLVSRLLRHRRAIWIGVGVIALLGAGLGVGMGSGFLPSMDEGSLILDYFTPAGTSLEETVRMLAPLERQLDATSEIVAWSRRTGNQLGFFITEPNHGDYVLRLKSARHRTGEEIADDLRQRIGVAAPGIEIEFGQLVEDVIGDLTTSPQPIEVRLITEDRALGQRLAREAAAVIARVPGVVDVRDGVVISGPNLLLTPNRNGSRLGIDAPGLEALLGPRVAGVPAGQMPRVARVWPVRLTLPPAPGDRLASLLDTEAPTAGGGLVRLADVATPRLVPGDAEVQRADQRSVNTITARLSGRDLGSTVAEIRRLLRARLASSPGVGVEYAGQYQEQQSSFQGLLLVLALASSTVLLILLLAFRSWRQSVAVLGTALASLAGVFVALRAAGETFNLSSFVGAIMVVGIVAENAVFVVAEYRRRREGGADSHEAARLAATRRLRPILMTTLAGIAALTPLLLGWGAGSALLRPLALAVTGGFALSAPLLLLFLPSLLAAGLPEGEAPA</sequence>
<dbReference type="PRINTS" id="PR00702">
    <property type="entry name" value="ACRIFLAVINRP"/>
</dbReference>
<name>A0A538TT25_UNCEI</name>
<feature type="transmembrane region" description="Helical" evidence="2">
    <location>
        <begin position="529"/>
        <end position="550"/>
    </location>
</feature>
<proteinExistence type="predicted"/>
<dbReference type="GO" id="GO:0042910">
    <property type="term" value="F:xenobiotic transmembrane transporter activity"/>
    <property type="evidence" value="ECO:0007669"/>
    <property type="project" value="TreeGrafter"/>
</dbReference>
<feature type="transmembrane region" description="Helical" evidence="2">
    <location>
        <begin position="1069"/>
        <end position="1089"/>
    </location>
</feature>
<dbReference type="GO" id="GO:0005886">
    <property type="term" value="C:plasma membrane"/>
    <property type="evidence" value="ECO:0007669"/>
    <property type="project" value="TreeGrafter"/>
</dbReference>
<feature type="compositionally biased region" description="Low complexity" evidence="1">
    <location>
        <begin position="77"/>
        <end position="95"/>
    </location>
</feature>
<feature type="compositionally biased region" description="Low complexity" evidence="1">
    <location>
        <begin position="1"/>
        <end position="11"/>
    </location>
</feature>
<feature type="transmembrane region" description="Helical" evidence="2">
    <location>
        <begin position="439"/>
        <end position="456"/>
    </location>
</feature>
<gene>
    <name evidence="3" type="ORF">E6K79_02380</name>
</gene>
<dbReference type="Gene3D" id="3.30.2090.10">
    <property type="entry name" value="Multidrug efflux transporter AcrB TolC docking domain, DN and DC subdomains"/>
    <property type="match status" value="2"/>
</dbReference>
<feature type="transmembrane region" description="Helical" evidence="2">
    <location>
        <begin position="556"/>
        <end position="583"/>
    </location>
</feature>
<dbReference type="AlphaFoldDB" id="A0A538TT25"/>
<dbReference type="SUPFAM" id="SSF82866">
    <property type="entry name" value="Multidrug efflux transporter AcrB transmembrane domain"/>
    <property type="match status" value="2"/>
</dbReference>
<feature type="transmembrane region" description="Helical" evidence="2">
    <location>
        <begin position="612"/>
        <end position="636"/>
    </location>
</feature>
<keyword evidence="2" id="KW-0812">Transmembrane</keyword>
<feature type="region of interest" description="Disordered" evidence="1">
    <location>
        <begin position="1"/>
        <end position="103"/>
    </location>
</feature>
<feature type="transmembrane region" description="Helical" evidence="2">
    <location>
        <begin position="1042"/>
        <end position="1063"/>
    </location>
</feature>
<organism evidence="3 4">
    <name type="scientific">Eiseniibacteriota bacterium</name>
    <dbReference type="NCBI Taxonomy" id="2212470"/>
    <lineage>
        <taxon>Bacteria</taxon>
        <taxon>Candidatus Eiseniibacteriota</taxon>
    </lineage>
</organism>
<feature type="compositionally biased region" description="Basic residues" evidence="1">
    <location>
        <begin position="30"/>
        <end position="43"/>
    </location>
</feature>
<keyword evidence="2" id="KW-0472">Membrane</keyword>
<dbReference type="SUPFAM" id="SSF82714">
    <property type="entry name" value="Multidrug efflux transporter AcrB TolC docking domain, DN and DC subdomains"/>
    <property type="match status" value="2"/>
</dbReference>
<dbReference type="Gene3D" id="1.20.1640.10">
    <property type="entry name" value="Multidrug efflux transporter AcrB transmembrane domain"/>
    <property type="match status" value="2"/>
</dbReference>
<reference evidence="3 4" key="1">
    <citation type="journal article" date="2019" name="Nat. Microbiol.">
        <title>Mediterranean grassland soil C-N compound turnover is dependent on rainfall and depth, and is mediated by genomically divergent microorganisms.</title>
        <authorList>
            <person name="Diamond S."/>
            <person name="Andeer P.F."/>
            <person name="Li Z."/>
            <person name="Crits-Christoph A."/>
            <person name="Burstein D."/>
            <person name="Anantharaman K."/>
            <person name="Lane K.R."/>
            <person name="Thomas B.C."/>
            <person name="Pan C."/>
            <person name="Northen T.R."/>
            <person name="Banfield J.F."/>
        </authorList>
    </citation>
    <scope>NUCLEOTIDE SEQUENCE [LARGE SCALE GENOMIC DNA]</scope>
    <source>
        <strain evidence="3">WS_9</strain>
    </source>
</reference>
<dbReference type="InterPro" id="IPR027463">
    <property type="entry name" value="AcrB_DN_DC_subdom"/>
</dbReference>
<dbReference type="Gene3D" id="3.30.70.1320">
    <property type="entry name" value="Multidrug efflux transporter AcrB pore domain like"/>
    <property type="match status" value="1"/>
</dbReference>
<feature type="transmembrane region" description="Helical" evidence="2">
    <location>
        <begin position="117"/>
        <end position="140"/>
    </location>
</feature>
<dbReference type="EMBL" id="VBOZ01000008">
    <property type="protein sequence ID" value="TMQ66772.1"/>
    <property type="molecule type" value="Genomic_DNA"/>
</dbReference>
<dbReference type="Pfam" id="PF00873">
    <property type="entry name" value="ACR_tran"/>
    <property type="match status" value="1"/>
</dbReference>
<protein>
    <submittedName>
        <fullName evidence="3">Efflux RND transporter permease subunit</fullName>
    </submittedName>
</protein>
<feature type="transmembrane region" description="Helical" evidence="2">
    <location>
        <begin position="967"/>
        <end position="987"/>
    </location>
</feature>
<dbReference type="InterPro" id="IPR001036">
    <property type="entry name" value="Acrflvin-R"/>
</dbReference>
<feature type="compositionally biased region" description="Basic and acidic residues" evidence="1">
    <location>
        <begin position="12"/>
        <end position="29"/>
    </location>
</feature>
<keyword evidence="2" id="KW-1133">Transmembrane helix</keyword>
<dbReference type="PANTHER" id="PTHR32063">
    <property type="match status" value="1"/>
</dbReference>
<evidence type="ECO:0000313" key="3">
    <source>
        <dbReference type="EMBL" id="TMQ66772.1"/>
    </source>
</evidence>
<feature type="transmembrane region" description="Helical" evidence="2">
    <location>
        <begin position="463"/>
        <end position="482"/>
    </location>
</feature>
<dbReference type="Proteomes" id="UP000317691">
    <property type="component" value="Unassembled WGS sequence"/>
</dbReference>
<accession>A0A538TT25</accession>
<dbReference type="PANTHER" id="PTHR32063:SF24">
    <property type="entry name" value="CATION EFFLUX SYSTEM (ACRB_ACRD_ACRF FAMILY)"/>
    <property type="match status" value="1"/>
</dbReference>
<feature type="transmembrane region" description="Helical" evidence="2">
    <location>
        <begin position="488"/>
        <end position="509"/>
    </location>
</feature>
<feature type="transmembrane region" description="Helical" evidence="2">
    <location>
        <begin position="993"/>
        <end position="1015"/>
    </location>
</feature>
<feature type="transmembrane region" description="Helical" evidence="2">
    <location>
        <begin position="940"/>
        <end position="960"/>
    </location>
</feature>
<evidence type="ECO:0000256" key="1">
    <source>
        <dbReference type="SAM" id="MobiDB-lite"/>
    </source>
</evidence>
<dbReference type="Gene3D" id="3.30.70.1430">
    <property type="entry name" value="Multidrug efflux transporter AcrB pore domain"/>
    <property type="match status" value="2"/>
</dbReference>